<feature type="non-terminal residue" evidence="2">
    <location>
        <position position="1"/>
    </location>
</feature>
<accession>A0A146KM70</accession>
<gene>
    <name evidence="2" type="ORF">TPC1_10504</name>
</gene>
<dbReference type="AlphaFoldDB" id="A0A146KM70"/>
<dbReference type="Pfam" id="PF04096">
    <property type="entry name" value="Nucleoporin2"/>
    <property type="match status" value="1"/>
</dbReference>
<reference evidence="2" key="1">
    <citation type="submission" date="2015-07" db="EMBL/GenBank/DDBJ databases">
        <title>Adaptation to a free-living lifestyle via gene acquisitions in the diplomonad Trepomonas sp. PC1.</title>
        <authorList>
            <person name="Xu F."/>
            <person name="Jerlstrom-Hultqvist J."/>
            <person name="Kolisko M."/>
            <person name="Simpson A.G.B."/>
            <person name="Roger A.J."/>
            <person name="Svard S.G."/>
            <person name="Andersson J.O."/>
        </authorList>
    </citation>
    <scope>NUCLEOTIDE SEQUENCE</scope>
    <source>
        <strain evidence="2">PC1</strain>
    </source>
</reference>
<dbReference type="GO" id="GO:0017056">
    <property type="term" value="F:structural constituent of nuclear pore"/>
    <property type="evidence" value="ECO:0007669"/>
    <property type="project" value="InterPro"/>
</dbReference>
<dbReference type="EMBL" id="GDID01000377">
    <property type="protein sequence ID" value="JAP96229.1"/>
    <property type="molecule type" value="Transcribed_RNA"/>
</dbReference>
<organism evidence="2">
    <name type="scientific">Trepomonas sp. PC1</name>
    <dbReference type="NCBI Taxonomy" id="1076344"/>
    <lineage>
        <taxon>Eukaryota</taxon>
        <taxon>Metamonada</taxon>
        <taxon>Diplomonadida</taxon>
        <taxon>Hexamitidae</taxon>
        <taxon>Hexamitinae</taxon>
        <taxon>Trepomonas</taxon>
    </lineage>
</organism>
<dbReference type="Gene3D" id="3.30.1610.10">
    <property type="entry name" value="Peptidase S59, nucleoporin"/>
    <property type="match status" value="1"/>
</dbReference>
<feature type="domain" description="Peptidase S59" evidence="1">
    <location>
        <begin position="249"/>
        <end position="370"/>
    </location>
</feature>
<name>A0A146KM70_9EUKA</name>
<dbReference type="SUPFAM" id="SSF82215">
    <property type="entry name" value="C-terminal autoproteolytic domain of nucleoporin nup98"/>
    <property type="match status" value="1"/>
</dbReference>
<dbReference type="GO" id="GO:0005643">
    <property type="term" value="C:nuclear pore"/>
    <property type="evidence" value="ECO:0007669"/>
    <property type="project" value="InterPro"/>
</dbReference>
<proteinExistence type="predicted"/>
<evidence type="ECO:0000313" key="2">
    <source>
        <dbReference type="EMBL" id="JAP96229.1"/>
    </source>
</evidence>
<dbReference type="PROSITE" id="PS51434">
    <property type="entry name" value="NUP_C"/>
    <property type="match status" value="1"/>
</dbReference>
<dbReference type="InterPro" id="IPR036903">
    <property type="entry name" value="Nup98_auto-Pept-S59_dom_sf"/>
</dbReference>
<sequence length="371" mass="42023">GLLESIIKVQVPQNQMVIAAPNQPQGTTFGQNNQAGQQNTTFGQNKTAGFGAAGTGFGAKTGFGANNQQQQGPNIIGIQSADQLKAIQDSMQQSQNLRAGFLLQNQLQQNSQFGVQNQQSIFNQNKPLDVKSYFGIQNTQKSFLNPASMYSSQQQYQSQNQFQQPQSQFGQFHQQPNLSSLLNQSLQQSQQFQQQTLLKQSNYSTSQLTNPNLQSTFQFQNQIKSKFLSQNFKPQTEQVQNERTPLLKDNTYQTSPSIQELKKYTDQQLEKVENFQIYRVLNNQIVGKIIFKHSVDLKDVDLCQIFKISEGKVDVQMTDFKMNVPAQIQIWGMFGEDMEDLLQIQTQRIGGRFVSYQPDVGLWIFDVDGFV</sequence>
<evidence type="ECO:0000259" key="1">
    <source>
        <dbReference type="PROSITE" id="PS51434"/>
    </source>
</evidence>
<dbReference type="InterPro" id="IPR007230">
    <property type="entry name" value="Nup98_auto-Pept-S59_dom"/>
</dbReference>
<protein>
    <submittedName>
        <fullName evidence="2">Nucleoporin autopeptidase</fullName>
    </submittedName>
</protein>